<evidence type="ECO:0000256" key="2">
    <source>
        <dbReference type="SAM" id="Phobius"/>
    </source>
</evidence>
<name>A0A318NRX9_SERPL</name>
<feature type="compositionally biased region" description="Low complexity" evidence="1">
    <location>
        <begin position="497"/>
        <end position="512"/>
    </location>
</feature>
<dbReference type="InterPro" id="IPR012931">
    <property type="entry name" value="TraG_N_Proteobacteria"/>
</dbReference>
<protein>
    <submittedName>
        <fullName evidence="4">Conjugal transfer protein TraG</fullName>
    </submittedName>
</protein>
<evidence type="ECO:0000259" key="3">
    <source>
        <dbReference type="Pfam" id="PF07916"/>
    </source>
</evidence>
<feature type="compositionally biased region" description="Polar residues" evidence="1">
    <location>
        <begin position="888"/>
        <end position="904"/>
    </location>
</feature>
<dbReference type="RefSeq" id="WP_020453981.1">
    <property type="nucleotide sequence ID" value="NZ_PESE01000011.1"/>
</dbReference>
<feature type="region of interest" description="Disordered" evidence="1">
    <location>
        <begin position="667"/>
        <end position="695"/>
    </location>
</feature>
<feature type="transmembrane region" description="Helical" evidence="2">
    <location>
        <begin position="365"/>
        <end position="383"/>
    </location>
</feature>
<dbReference type="Proteomes" id="UP000248196">
    <property type="component" value="Unassembled WGS sequence"/>
</dbReference>
<evidence type="ECO:0000313" key="5">
    <source>
        <dbReference type="Proteomes" id="UP000248196"/>
    </source>
</evidence>
<feature type="region of interest" description="Disordered" evidence="1">
    <location>
        <begin position="491"/>
        <end position="517"/>
    </location>
</feature>
<keyword evidence="2" id="KW-0472">Membrane</keyword>
<keyword evidence="2" id="KW-1133">Transmembrane helix</keyword>
<feature type="transmembrane region" description="Helical" evidence="2">
    <location>
        <begin position="331"/>
        <end position="353"/>
    </location>
</feature>
<comment type="caution">
    <text evidence="4">The sequence shown here is derived from an EMBL/GenBank/DDBJ whole genome shotgun (WGS) entry which is preliminary data.</text>
</comment>
<dbReference type="NCBIfam" id="NF010295">
    <property type="entry name" value="PRK13735.1"/>
    <property type="match status" value="1"/>
</dbReference>
<accession>A0A318NRX9</accession>
<dbReference type="EMBL" id="PESE01000011">
    <property type="protein sequence ID" value="PYD36601.1"/>
    <property type="molecule type" value="Genomic_DNA"/>
</dbReference>
<proteinExistence type="predicted"/>
<gene>
    <name evidence="4" type="ORF">CT690_23945</name>
</gene>
<feature type="compositionally biased region" description="Polar residues" evidence="1">
    <location>
        <begin position="823"/>
        <end position="836"/>
    </location>
</feature>
<feature type="compositionally biased region" description="Polar residues" evidence="1">
    <location>
        <begin position="671"/>
        <end position="685"/>
    </location>
</feature>
<feature type="domain" description="TraG N-terminal Proteobacteria" evidence="3">
    <location>
        <begin position="4"/>
        <end position="452"/>
    </location>
</feature>
<dbReference type="Pfam" id="PF07916">
    <property type="entry name" value="TraG_N"/>
    <property type="match status" value="1"/>
</dbReference>
<dbReference type="OrthoDB" id="5555296at2"/>
<organism evidence="4 5">
    <name type="scientific">Serratia plymuthica</name>
    <dbReference type="NCBI Taxonomy" id="82996"/>
    <lineage>
        <taxon>Bacteria</taxon>
        <taxon>Pseudomonadati</taxon>
        <taxon>Pseudomonadota</taxon>
        <taxon>Gammaproteobacteria</taxon>
        <taxon>Enterobacterales</taxon>
        <taxon>Yersiniaceae</taxon>
        <taxon>Serratia</taxon>
    </lineage>
</organism>
<feature type="compositionally biased region" description="Basic and acidic residues" evidence="1">
    <location>
        <begin position="922"/>
        <end position="942"/>
    </location>
</feature>
<reference evidence="4 5" key="1">
    <citation type="submission" date="2017-11" db="EMBL/GenBank/DDBJ databases">
        <title>Genome sequence of the oocydin A producing rhizobacterium Serratia plymuthica 4Rx5.</title>
        <authorList>
            <person name="Matilla M.A."/>
            <person name="Udaondo Z."/>
            <person name="Salmond G.P.C."/>
        </authorList>
    </citation>
    <scope>NUCLEOTIDE SEQUENCE [LARGE SCALE GENOMIC DNA]</scope>
    <source>
        <strain evidence="4 5">4Rx5</strain>
    </source>
</reference>
<sequence length="957" mass="103366">MWWEIYVLFGSDMWRSALNGIVTLMGTSSYSTLMRMAEFFSILATLGSFMRARSPLVFLKWAAFIFLVSSVLLAPKRTVRIIETTDQTTIYPVDNVPLGIAFVAHMTTSIGIGMARLYDYTMARPDSVTYTKTGMLFGSQLIAESTDYKTQDPILSAILPLYVESCVTGDILINHKYSISELMNSNDPLGLITQKPSPLRGLFYQDAFRTCAEAANIIKTQMGIDTSTGGKTWLFYANKLASRFRGTVDPSSFFAKSMGESYAAFYSAGMSATQIMKNNVTNNAVRMGIKNFGARSNDTAGLINLSSETAYTKMRLGWSAGQTVAVRVLPLIHSLLMLILVCMFPLVMVISLLNHDTFGLQTMKTYVLSFFYFQTWPIMYSILNFAATFYAQTRAGGVPLVLSNADQVALLHSDVANIAGWMSLSIPVLAGILTKGAGAVANHGIASITSSVSSTTAQQSSTAADGNWSFGNMSTDNVSANKFDTNFVERQGQISRQTGSGATTTQTGDGSTVYDTSGAMSRLPVHVGFGRMMSSAYSEQAREAEAQAQTSLSGYNSSVASGWNQLSQFTSQKGNSDSMVAGADNSQATNTTMAMGKMQSAVQSYARDNNISEQEAYNHLMDRSQRGTIGVGAGASLKFDTDKQVVGKVGQLATGVSGHADVHAKGDVTWGSGSSHGTQDTNSNTDSFKSAKSSQAAKDFKEGMDVLTSSRVSNSGNHTDNSSNSNVDQFAATLSTSKSSYQQYSDSLSRSHEYSEMASKTQSMSSQIDSNYDQQFANYVTKNSPADAQAILTDTSSPEIAAKREEMAKSFVKEYLQPQMDSNYESNRSTLGQGMQTVGGGSSSSGVADDYNSNKERVNNHATESNIQGDVAGQVASMRGDSSKSIHENQIQVAKNQQSVNSEYDSLKEDHQNASGRLKAGLNKESEIQGREQGKTLDDMKNETQQLVKGGKGKNRD</sequence>
<keyword evidence="2" id="KW-0812">Transmembrane</keyword>
<feature type="region of interest" description="Disordered" evidence="1">
    <location>
        <begin position="823"/>
        <end position="957"/>
    </location>
</feature>
<feature type="compositionally biased region" description="Low complexity" evidence="1">
    <location>
        <begin position="686"/>
        <end position="695"/>
    </location>
</feature>
<evidence type="ECO:0000256" key="1">
    <source>
        <dbReference type="SAM" id="MobiDB-lite"/>
    </source>
</evidence>
<feature type="transmembrane region" description="Helical" evidence="2">
    <location>
        <begin position="56"/>
        <end position="74"/>
    </location>
</feature>
<evidence type="ECO:0000313" key="4">
    <source>
        <dbReference type="EMBL" id="PYD36601.1"/>
    </source>
</evidence>
<dbReference type="AlphaFoldDB" id="A0A318NRX9"/>